<evidence type="ECO:0000313" key="3">
    <source>
        <dbReference type="Proteomes" id="UP001163828"/>
    </source>
</evidence>
<gene>
    <name evidence="2" type="ORF">F5050DRAFT_1712140</name>
</gene>
<name>A0ABQ8QD13_9AGAR</name>
<accession>A0ABQ8QD13</accession>
<dbReference type="EMBL" id="MU790615">
    <property type="protein sequence ID" value="KAJ3996391.1"/>
    <property type="molecule type" value="Genomic_DNA"/>
</dbReference>
<protein>
    <submittedName>
        <fullName evidence="2">Uncharacterized protein</fullName>
    </submittedName>
</protein>
<evidence type="ECO:0000256" key="1">
    <source>
        <dbReference type="SAM" id="MobiDB-lite"/>
    </source>
</evidence>
<dbReference type="Proteomes" id="UP001163828">
    <property type="component" value="Unassembled WGS sequence"/>
</dbReference>
<feature type="compositionally biased region" description="Low complexity" evidence="1">
    <location>
        <begin position="126"/>
        <end position="138"/>
    </location>
</feature>
<comment type="caution">
    <text evidence="2">The sequence shown here is derived from an EMBL/GenBank/DDBJ whole genome shotgun (WGS) entry which is preliminary data.</text>
</comment>
<feature type="compositionally biased region" description="Acidic residues" evidence="1">
    <location>
        <begin position="61"/>
        <end position="73"/>
    </location>
</feature>
<reference evidence="2" key="1">
    <citation type="submission" date="2022-08" db="EMBL/GenBank/DDBJ databases">
        <authorList>
            <consortium name="DOE Joint Genome Institute"/>
            <person name="Min B."/>
            <person name="Riley R."/>
            <person name="Sierra-Patev S."/>
            <person name="Naranjo-Ortiz M."/>
            <person name="Looney B."/>
            <person name="Konkel Z."/>
            <person name="Slot J.C."/>
            <person name="Sakamoto Y."/>
            <person name="Steenwyk J.L."/>
            <person name="Rokas A."/>
            <person name="Carro J."/>
            <person name="Camarero S."/>
            <person name="Ferreira P."/>
            <person name="Molpeceres G."/>
            <person name="Ruiz-Duenas F.J."/>
            <person name="Serrano A."/>
            <person name="Henrissat B."/>
            <person name="Drula E."/>
            <person name="Hughes K.W."/>
            <person name="Mata J.L."/>
            <person name="Ishikawa N.K."/>
            <person name="Vargas-Isla R."/>
            <person name="Ushijima S."/>
            <person name="Smith C.A."/>
            <person name="Ahrendt S."/>
            <person name="Andreopoulos W."/>
            <person name="He G."/>
            <person name="Labutti K."/>
            <person name="Lipzen A."/>
            <person name="Ng V."/>
            <person name="Sandor L."/>
            <person name="Barry K."/>
            <person name="Martinez A.T."/>
            <person name="Xiao Y."/>
            <person name="Gibbons J.G."/>
            <person name="Terashima K."/>
            <person name="Hibbett D.S."/>
            <person name="Grigoriev I.V."/>
        </authorList>
    </citation>
    <scope>NUCLEOTIDE SEQUENCE</scope>
    <source>
        <strain evidence="2">TFB10827</strain>
    </source>
</reference>
<organism evidence="2 3">
    <name type="scientific">Lentinula boryana</name>
    <dbReference type="NCBI Taxonomy" id="40481"/>
    <lineage>
        <taxon>Eukaryota</taxon>
        <taxon>Fungi</taxon>
        <taxon>Dikarya</taxon>
        <taxon>Basidiomycota</taxon>
        <taxon>Agaricomycotina</taxon>
        <taxon>Agaricomycetes</taxon>
        <taxon>Agaricomycetidae</taxon>
        <taxon>Agaricales</taxon>
        <taxon>Marasmiineae</taxon>
        <taxon>Omphalotaceae</taxon>
        <taxon>Lentinula</taxon>
    </lineage>
</organism>
<feature type="compositionally biased region" description="Polar residues" evidence="1">
    <location>
        <begin position="9"/>
        <end position="59"/>
    </location>
</feature>
<evidence type="ECO:0000313" key="2">
    <source>
        <dbReference type="EMBL" id="KAJ3996391.1"/>
    </source>
</evidence>
<feature type="region of interest" description="Disordered" evidence="1">
    <location>
        <begin position="1"/>
        <end position="141"/>
    </location>
</feature>
<keyword evidence="3" id="KW-1185">Reference proteome</keyword>
<feature type="compositionally biased region" description="Basic and acidic residues" evidence="1">
    <location>
        <begin position="74"/>
        <end position="86"/>
    </location>
</feature>
<feature type="compositionally biased region" description="Pro residues" evidence="1">
    <location>
        <begin position="110"/>
        <end position="125"/>
    </location>
</feature>
<proteinExistence type="predicted"/>
<sequence length="223" mass="23687">MLRTPPGEPSNTRQHQQTITNKSSNSGITESTVTNPFVANTQSLSPFNRSRFTRIQNNPIEEAEEHDEDEPNQAEERSEHGEDDNHNPQPSGDPGDDGGDDGGNGGGGPGGPPGGGPPDGPPGNPRNPDGNIDDPNNPENIAMGLMTSMLTTLQGLSLVMGKVGNGNGSSKAKLRNPDVFNGSEPRKLQSFLASLALIFAERLSYFIDERKVSYALSYLSGSF</sequence>